<evidence type="ECO:0000313" key="2">
    <source>
        <dbReference type="EMBL" id="QTX33357.1"/>
    </source>
</evidence>
<dbReference type="Gene3D" id="3.30.160.250">
    <property type="match status" value="1"/>
</dbReference>
<accession>A0A9Q7F0S9</accession>
<dbReference type="InterPro" id="IPR031807">
    <property type="entry name" value="HicB-like"/>
</dbReference>
<organism evidence="2 3">
    <name type="scientific">Aminithiophilus ramosus</name>
    <dbReference type="NCBI Taxonomy" id="3029084"/>
    <lineage>
        <taxon>Bacteria</taxon>
        <taxon>Thermotogati</taxon>
        <taxon>Synergistota</taxon>
        <taxon>Synergistia</taxon>
        <taxon>Synergistales</taxon>
        <taxon>Aminithiophilaceae</taxon>
        <taxon>Aminithiophilus</taxon>
    </lineage>
</organism>
<dbReference type="SUPFAM" id="SSF143100">
    <property type="entry name" value="TTHA1013/TTHA0281-like"/>
    <property type="match status" value="1"/>
</dbReference>
<dbReference type="Proteomes" id="UP000671879">
    <property type="component" value="Chromosome"/>
</dbReference>
<dbReference type="InterPro" id="IPR035069">
    <property type="entry name" value="TTHA1013/TTHA0281-like"/>
</dbReference>
<feature type="domain" description="HicB-like antitoxin of toxin-antitoxin system" evidence="1">
    <location>
        <begin position="20"/>
        <end position="104"/>
    </location>
</feature>
<protein>
    <submittedName>
        <fullName evidence="2">Type II toxin-antitoxin system HicB family antitoxin</fullName>
    </submittedName>
</protein>
<evidence type="ECO:0000313" key="3">
    <source>
        <dbReference type="Proteomes" id="UP000671879"/>
    </source>
</evidence>
<dbReference type="KEGG" id="aram:KAR29_05650"/>
<reference evidence="3" key="1">
    <citation type="submission" date="2021-04" db="EMBL/GenBank/DDBJ databases">
        <title>A novel Synergistetes isolate from a pyrite-forming mixed culture.</title>
        <authorList>
            <person name="Bunk B."/>
            <person name="Sproer C."/>
            <person name="Spring S."/>
            <person name="Pester M."/>
        </authorList>
    </citation>
    <scope>NUCLEOTIDE SEQUENCE [LARGE SCALE GENOMIC DNA]</scope>
    <source>
        <strain evidence="3">J.5.4.2-T.3.5.2</strain>
    </source>
</reference>
<proteinExistence type="predicted"/>
<gene>
    <name evidence="2" type="ORF">KAR29_05650</name>
</gene>
<name>A0A9Q7F0S9_9BACT</name>
<dbReference type="AlphaFoldDB" id="A0A9Q7F0S9"/>
<keyword evidence="3" id="KW-1185">Reference proteome</keyword>
<dbReference type="Pfam" id="PF15919">
    <property type="entry name" value="HicB_lk_antitox"/>
    <property type="match status" value="1"/>
</dbReference>
<dbReference type="RefSeq" id="WP_274374642.1">
    <property type="nucleotide sequence ID" value="NZ_CP072943.1"/>
</dbReference>
<evidence type="ECO:0000259" key="1">
    <source>
        <dbReference type="Pfam" id="PF15919"/>
    </source>
</evidence>
<dbReference type="EMBL" id="CP072943">
    <property type="protein sequence ID" value="QTX33357.1"/>
    <property type="molecule type" value="Genomic_DNA"/>
</dbReference>
<sequence>MKEIKDLTIYPAIFEYTPDGIDISFPDLPGCLSCARTDEEALFMARDALGTFLVACEDLGKPIPNPSRAFHAGENQVVHLVDVWLPFFRDREHSGSVKKNVTVPVWLNSLAEQAGLNFSQVLQAGIKASLGIQDRHQA</sequence>